<dbReference type="AlphaFoldDB" id="A0A1R4HJ13"/>
<dbReference type="Proteomes" id="UP000195667">
    <property type="component" value="Unassembled WGS sequence"/>
</dbReference>
<name>A0A1R4HJ13_9GAMM</name>
<evidence type="ECO:0000313" key="1">
    <source>
        <dbReference type="EMBL" id="SJM96011.1"/>
    </source>
</evidence>
<keyword evidence="2" id="KW-1185">Reference proteome</keyword>
<dbReference type="InterPro" id="IPR038765">
    <property type="entry name" value="Papain-like_cys_pep_sf"/>
</dbReference>
<protein>
    <recommendedName>
        <fullName evidence="3">NlpC/P60 domain-containing protein</fullName>
    </recommendedName>
</protein>
<dbReference type="OrthoDB" id="6058745at2"/>
<reference evidence="2" key="1">
    <citation type="submission" date="2017-02" db="EMBL/GenBank/DDBJ databases">
        <authorList>
            <person name="Daims H."/>
        </authorList>
    </citation>
    <scope>NUCLEOTIDE SEQUENCE [LARGE SCALE GENOMIC DNA]</scope>
</reference>
<accession>A0A1R4HJ13</accession>
<proteinExistence type="predicted"/>
<sequence length="142" mass="16032">MSMDKRQHIVDEAKKWLGARWHHAACVPYVAADCGQILIAIYAASGLIERPTVGSYPRDWAMHRDEERYLAVVEQYAHRVEQPLPGDIAVWRCGRSFSHGAIVIAWPLIIHADVVEGVVYADASCGQLSVREHRFYSIFEDG</sequence>
<evidence type="ECO:0008006" key="3">
    <source>
        <dbReference type="Google" id="ProtNLM"/>
    </source>
</evidence>
<dbReference type="EMBL" id="FUKI01000163">
    <property type="protein sequence ID" value="SJM96011.1"/>
    <property type="molecule type" value="Genomic_DNA"/>
</dbReference>
<organism evidence="1 2">
    <name type="scientific">Crenothrix polyspora</name>
    <dbReference type="NCBI Taxonomy" id="360316"/>
    <lineage>
        <taxon>Bacteria</taxon>
        <taxon>Pseudomonadati</taxon>
        <taxon>Pseudomonadota</taxon>
        <taxon>Gammaproteobacteria</taxon>
        <taxon>Methylococcales</taxon>
        <taxon>Crenotrichaceae</taxon>
        <taxon>Crenothrix</taxon>
    </lineage>
</organism>
<evidence type="ECO:0000313" key="2">
    <source>
        <dbReference type="Proteomes" id="UP000195667"/>
    </source>
</evidence>
<gene>
    <name evidence="1" type="ORF">CRENPOLYSF1_830010</name>
</gene>
<dbReference type="Gene3D" id="3.90.1720.10">
    <property type="entry name" value="endopeptidase domain like (from Nostoc punctiforme)"/>
    <property type="match status" value="1"/>
</dbReference>
<dbReference type="SUPFAM" id="SSF54001">
    <property type="entry name" value="Cysteine proteinases"/>
    <property type="match status" value="1"/>
</dbReference>
<dbReference type="RefSeq" id="WP_087145030.1">
    <property type="nucleotide sequence ID" value="NZ_FUKI01000163.1"/>
</dbReference>